<dbReference type="InterPro" id="IPR021729">
    <property type="entry name" value="DUF3298"/>
</dbReference>
<dbReference type="InterPro" id="IPR037126">
    <property type="entry name" value="PdaC/RsiV-like_sf"/>
</dbReference>
<feature type="chain" id="PRO_5039073669" evidence="2">
    <location>
        <begin position="30"/>
        <end position="496"/>
    </location>
</feature>
<dbReference type="EMBL" id="JAGSCS010000001">
    <property type="protein sequence ID" value="MBR0574911.1"/>
    <property type="molecule type" value="Genomic_DNA"/>
</dbReference>
<organism evidence="4 5">
    <name type="scientific">Proteiniclasticum sediminis</name>
    <dbReference type="NCBI Taxonomy" id="2804028"/>
    <lineage>
        <taxon>Bacteria</taxon>
        <taxon>Bacillati</taxon>
        <taxon>Bacillota</taxon>
        <taxon>Clostridia</taxon>
        <taxon>Eubacteriales</taxon>
        <taxon>Clostridiaceae</taxon>
        <taxon>Proteiniclasticum</taxon>
    </lineage>
</organism>
<feature type="compositionally biased region" description="Low complexity" evidence="1">
    <location>
        <begin position="34"/>
        <end position="49"/>
    </location>
</feature>
<accession>A0A941CPI1</accession>
<evidence type="ECO:0000256" key="2">
    <source>
        <dbReference type="SAM" id="SignalP"/>
    </source>
</evidence>
<reference evidence="4" key="1">
    <citation type="submission" date="2021-04" db="EMBL/GenBank/DDBJ databases">
        <title>Proteiniclasticum sedimins sp. nov., an obligate anaerobic bacterium isolated from anaerobic sludge.</title>
        <authorList>
            <person name="Liu J."/>
        </authorList>
    </citation>
    <scope>NUCLEOTIDE SEQUENCE</scope>
    <source>
        <strain evidence="4">BAD-10</strain>
    </source>
</reference>
<dbReference type="PROSITE" id="PS51257">
    <property type="entry name" value="PROKAR_LIPOPROTEIN"/>
    <property type="match status" value="1"/>
</dbReference>
<evidence type="ECO:0000256" key="1">
    <source>
        <dbReference type="SAM" id="MobiDB-lite"/>
    </source>
</evidence>
<evidence type="ECO:0000259" key="3">
    <source>
        <dbReference type="Pfam" id="PF11738"/>
    </source>
</evidence>
<keyword evidence="5" id="KW-1185">Reference proteome</keyword>
<comment type="caution">
    <text evidence="4">The sequence shown here is derived from an EMBL/GenBank/DDBJ whole genome shotgun (WGS) entry which is preliminary data.</text>
</comment>
<dbReference type="Pfam" id="PF11738">
    <property type="entry name" value="DUF3298"/>
    <property type="match status" value="1"/>
</dbReference>
<dbReference type="AlphaFoldDB" id="A0A941CPI1"/>
<keyword evidence="2" id="KW-0732">Signal</keyword>
<dbReference type="Proteomes" id="UP000675379">
    <property type="component" value="Unassembled WGS sequence"/>
</dbReference>
<dbReference type="Gene3D" id="3.90.640.20">
    <property type="entry name" value="Heat-shock cognate protein, ATPase"/>
    <property type="match status" value="1"/>
</dbReference>
<dbReference type="RefSeq" id="WP_211799424.1">
    <property type="nucleotide sequence ID" value="NZ_JAGSCS010000001.1"/>
</dbReference>
<evidence type="ECO:0000313" key="4">
    <source>
        <dbReference type="EMBL" id="MBR0574911.1"/>
    </source>
</evidence>
<name>A0A941CPI1_9CLOT</name>
<evidence type="ECO:0000313" key="5">
    <source>
        <dbReference type="Proteomes" id="UP000675379"/>
    </source>
</evidence>
<feature type="signal peptide" evidence="2">
    <location>
        <begin position="1"/>
        <end position="29"/>
    </location>
</feature>
<proteinExistence type="predicted"/>
<sequence length="496" mass="56283">MSKLSRRHRRSLMLSALLVAAVLSTACQTQEPMPIETPAETPVETPESPDGSSFYATISSPSGFMAMYRNPLEILTKDHQSDKMYTVSTSIAGLKNEALEKEINGKLQEKHEALLRADYPPYRGIKTLALGDAVPTSQTVSTMMVFNNSGLLSLTFTRDWEVKGNYIEKVDTMTLDLDTGREVTLKDLFADDVDYLKLLSDWMASYFTRENSMEDTSYFALVEPFPGIQKDQKFFLNENSLVLVFDEHTPFLDLRFYPLRVYIPMEMLRDSLVLDTRFGNKNLDSFKASPTEYLILSRGTQNLQGKSIHETRGRIFIFSQTSMPKETPQSLQDLVTARSALDEELLAAMTASNEEGGLYQECSLSRYSLYYSLTHMLHVTRPKDYELSFTYSLYDLQGKELTIKDLFVPGFDYEPAVLSRLEKELKAWPNFTGDPQEAAKEYYDQGMTYGLTLYGITAATVPLDLEEGQKTALTLVIPFEDFGIENLVLFQNLKEK</sequence>
<feature type="domain" description="DUF3298" evidence="3">
    <location>
        <begin position="186"/>
        <end position="247"/>
    </location>
</feature>
<protein>
    <submittedName>
        <fullName evidence="4">DUF3298 domain-containing protein</fullName>
    </submittedName>
</protein>
<feature type="region of interest" description="Disordered" evidence="1">
    <location>
        <begin position="30"/>
        <end position="52"/>
    </location>
</feature>
<gene>
    <name evidence="4" type="ORF">KCG48_01015</name>
</gene>